<feature type="transmembrane region" description="Helical" evidence="5">
    <location>
        <begin position="54"/>
        <end position="81"/>
    </location>
</feature>
<dbReference type="EMBL" id="BDGG01000002">
    <property type="protein sequence ID" value="GAU91389.1"/>
    <property type="molecule type" value="Genomic_DNA"/>
</dbReference>
<organism evidence="7 8">
    <name type="scientific">Ramazzottius varieornatus</name>
    <name type="common">Water bear</name>
    <name type="synonym">Tardigrade</name>
    <dbReference type="NCBI Taxonomy" id="947166"/>
    <lineage>
        <taxon>Eukaryota</taxon>
        <taxon>Metazoa</taxon>
        <taxon>Ecdysozoa</taxon>
        <taxon>Tardigrada</taxon>
        <taxon>Eutardigrada</taxon>
        <taxon>Parachela</taxon>
        <taxon>Hypsibioidea</taxon>
        <taxon>Ramazzottiidae</taxon>
        <taxon>Ramazzottius</taxon>
    </lineage>
</organism>
<dbReference type="Proteomes" id="UP000186922">
    <property type="component" value="Unassembled WGS sequence"/>
</dbReference>
<evidence type="ECO:0000256" key="2">
    <source>
        <dbReference type="ARBA" id="ARBA00022692"/>
    </source>
</evidence>
<keyword evidence="3 5" id="KW-1133">Transmembrane helix</keyword>
<dbReference type="InterPro" id="IPR017452">
    <property type="entry name" value="GPCR_Rhodpsn_7TM"/>
</dbReference>
<name>A0A1D1UNT6_RAMVA</name>
<dbReference type="Gene3D" id="1.20.1070.10">
    <property type="entry name" value="Rhodopsin 7-helix transmembrane proteins"/>
    <property type="match status" value="1"/>
</dbReference>
<proteinExistence type="predicted"/>
<dbReference type="GO" id="GO:0016020">
    <property type="term" value="C:membrane"/>
    <property type="evidence" value="ECO:0007669"/>
    <property type="project" value="UniProtKB-SubCell"/>
</dbReference>
<comment type="caution">
    <text evidence="7">The sequence shown here is derived from an EMBL/GenBank/DDBJ whole genome shotgun (WGS) entry which is preliminary data.</text>
</comment>
<evidence type="ECO:0000256" key="1">
    <source>
        <dbReference type="ARBA" id="ARBA00004370"/>
    </source>
</evidence>
<evidence type="ECO:0000256" key="3">
    <source>
        <dbReference type="ARBA" id="ARBA00022989"/>
    </source>
</evidence>
<keyword evidence="4 5" id="KW-0472">Membrane</keyword>
<accession>A0A1D1UNT6</accession>
<reference evidence="7 8" key="1">
    <citation type="journal article" date="2016" name="Nat. Commun.">
        <title>Extremotolerant tardigrade genome and improved radiotolerance of human cultured cells by tardigrade-unique protein.</title>
        <authorList>
            <person name="Hashimoto T."/>
            <person name="Horikawa D.D."/>
            <person name="Saito Y."/>
            <person name="Kuwahara H."/>
            <person name="Kozuka-Hata H."/>
            <person name="Shin-I T."/>
            <person name="Minakuchi Y."/>
            <person name="Ohishi K."/>
            <person name="Motoyama A."/>
            <person name="Aizu T."/>
            <person name="Enomoto A."/>
            <person name="Kondo K."/>
            <person name="Tanaka S."/>
            <person name="Hara Y."/>
            <person name="Koshikawa S."/>
            <person name="Sagara H."/>
            <person name="Miura T."/>
            <person name="Yokobori S."/>
            <person name="Miyagawa K."/>
            <person name="Suzuki Y."/>
            <person name="Kubo T."/>
            <person name="Oyama M."/>
            <person name="Kohara Y."/>
            <person name="Fujiyama A."/>
            <person name="Arakawa K."/>
            <person name="Katayama T."/>
            <person name="Toyoda A."/>
            <person name="Kunieda T."/>
        </authorList>
    </citation>
    <scope>NUCLEOTIDE SEQUENCE [LARGE SCALE GENOMIC DNA]</scope>
    <source>
        <strain evidence="7 8">YOKOZUNA-1</strain>
    </source>
</reference>
<dbReference type="GO" id="GO:0004930">
    <property type="term" value="F:G protein-coupled receptor activity"/>
    <property type="evidence" value="ECO:0007669"/>
    <property type="project" value="InterPro"/>
</dbReference>
<feature type="transmembrane region" description="Helical" evidence="5">
    <location>
        <begin position="93"/>
        <end position="114"/>
    </location>
</feature>
<feature type="domain" description="G-protein coupled receptors family 1 profile" evidence="6">
    <location>
        <begin position="33"/>
        <end position="118"/>
    </location>
</feature>
<feature type="non-terminal residue" evidence="7">
    <location>
        <position position="1"/>
    </location>
</feature>
<evidence type="ECO:0000313" key="8">
    <source>
        <dbReference type="Proteomes" id="UP000186922"/>
    </source>
</evidence>
<gene>
    <name evidence="7" type="primary">RvY_03651</name>
    <name evidence="7" type="synonym">RvY_03651.1</name>
    <name evidence="7" type="ORF">RvY_03651-1</name>
</gene>
<dbReference type="SUPFAM" id="SSF81321">
    <property type="entry name" value="Family A G protein-coupled receptor-like"/>
    <property type="match status" value="1"/>
</dbReference>
<keyword evidence="2 5" id="KW-0812">Transmembrane</keyword>
<evidence type="ECO:0000313" key="7">
    <source>
        <dbReference type="EMBL" id="GAU91389.1"/>
    </source>
</evidence>
<feature type="non-terminal residue" evidence="7">
    <location>
        <position position="118"/>
    </location>
</feature>
<evidence type="ECO:0000259" key="6">
    <source>
        <dbReference type="PROSITE" id="PS50262"/>
    </source>
</evidence>
<feature type="transmembrane region" description="Helical" evidence="5">
    <location>
        <begin position="24"/>
        <end position="42"/>
    </location>
</feature>
<dbReference type="PROSITE" id="PS50262">
    <property type="entry name" value="G_PROTEIN_RECEP_F1_2"/>
    <property type="match status" value="1"/>
</dbReference>
<keyword evidence="8" id="KW-1185">Reference proteome</keyword>
<evidence type="ECO:0000256" key="4">
    <source>
        <dbReference type="ARBA" id="ARBA00023136"/>
    </source>
</evidence>
<protein>
    <recommendedName>
        <fullName evidence="6">G-protein coupled receptors family 1 profile domain-containing protein</fullName>
    </recommendedName>
</protein>
<sequence length="118" mass="13021">LLKNFNTNSSQVLRSSPVVDYPRGIISAAQTILAITATTVFFRSLARCSPRSSFTVHTVSVVLADLMCAFFTGFMAVQAFVGHWPFNEHACSFAVFLLYAGGVKSLHCELLIALNRFW</sequence>
<comment type="subcellular location">
    <subcellularLocation>
        <location evidence="1">Membrane</location>
    </subcellularLocation>
</comment>
<evidence type="ECO:0000256" key="5">
    <source>
        <dbReference type="SAM" id="Phobius"/>
    </source>
</evidence>
<dbReference type="InterPro" id="IPR000276">
    <property type="entry name" value="GPCR_Rhodpsn"/>
</dbReference>
<dbReference type="AlphaFoldDB" id="A0A1D1UNT6"/>
<dbReference type="Pfam" id="PF00001">
    <property type="entry name" value="7tm_1"/>
    <property type="match status" value="1"/>
</dbReference>